<dbReference type="EC" id="2.7.13.3" evidence="2"/>
<dbReference type="InterPro" id="IPR000700">
    <property type="entry name" value="PAS-assoc_C"/>
</dbReference>
<dbReference type="PRINTS" id="PR00344">
    <property type="entry name" value="BCTRLSENSOR"/>
</dbReference>
<name>A4J4Q2_DESRM</name>
<dbReference type="InterPro" id="IPR036890">
    <property type="entry name" value="HATPase_C_sf"/>
</dbReference>
<dbReference type="PANTHER" id="PTHR43304:SF1">
    <property type="entry name" value="PAC DOMAIN-CONTAINING PROTEIN"/>
    <property type="match status" value="1"/>
</dbReference>
<dbReference type="Pfam" id="PF13426">
    <property type="entry name" value="PAS_9"/>
    <property type="match status" value="1"/>
</dbReference>
<dbReference type="SMART" id="SM00086">
    <property type="entry name" value="PAC"/>
    <property type="match status" value="2"/>
</dbReference>
<dbReference type="InterPro" id="IPR003661">
    <property type="entry name" value="HisK_dim/P_dom"/>
</dbReference>
<evidence type="ECO:0000256" key="6">
    <source>
        <dbReference type="ARBA" id="ARBA00023012"/>
    </source>
</evidence>
<dbReference type="KEGG" id="drm:Dred_1525"/>
<organism evidence="11 12">
    <name type="scientific">Desulforamulus reducens (strain ATCC BAA-1160 / DSM 100696 / MI-1)</name>
    <name type="common">Desulfotomaculum reducens</name>
    <dbReference type="NCBI Taxonomy" id="349161"/>
    <lineage>
        <taxon>Bacteria</taxon>
        <taxon>Bacillati</taxon>
        <taxon>Bacillota</taxon>
        <taxon>Clostridia</taxon>
        <taxon>Eubacteriales</taxon>
        <taxon>Peptococcaceae</taxon>
        <taxon>Desulforamulus</taxon>
    </lineage>
</organism>
<feature type="coiled-coil region" evidence="7">
    <location>
        <begin position="158"/>
        <end position="185"/>
    </location>
</feature>
<dbReference type="SUPFAM" id="SSF55874">
    <property type="entry name" value="ATPase domain of HSP90 chaperone/DNA topoisomerase II/histidine kinase"/>
    <property type="match status" value="1"/>
</dbReference>
<dbReference type="STRING" id="349161.Dred_1525"/>
<evidence type="ECO:0000256" key="4">
    <source>
        <dbReference type="ARBA" id="ARBA00022679"/>
    </source>
</evidence>
<keyword evidence="5 11" id="KW-0418">Kinase</keyword>
<keyword evidence="4 11" id="KW-0808">Transferase</keyword>
<dbReference type="CDD" id="cd00130">
    <property type="entry name" value="PAS"/>
    <property type="match status" value="2"/>
</dbReference>
<dbReference type="eggNOG" id="COG5002">
    <property type="taxonomic scope" value="Bacteria"/>
</dbReference>
<dbReference type="PROSITE" id="PS50109">
    <property type="entry name" value="HIS_KIN"/>
    <property type="match status" value="1"/>
</dbReference>
<dbReference type="InterPro" id="IPR005467">
    <property type="entry name" value="His_kinase_dom"/>
</dbReference>
<dbReference type="NCBIfam" id="TIGR00229">
    <property type="entry name" value="sensory_box"/>
    <property type="match status" value="2"/>
</dbReference>
<dbReference type="InterPro" id="IPR000014">
    <property type="entry name" value="PAS"/>
</dbReference>
<evidence type="ECO:0000259" key="8">
    <source>
        <dbReference type="PROSITE" id="PS50109"/>
    </source>
</evidence>
<dbReference type="AlphaFoldDB" id="A4J4Q2"/>
<evidence type="ECO:0000256" key="2">
    <source>
        <dbReference type="ARBA" id="ARBA00012438"/>
    </source>
</evidence>
<dbReference type="Gene3D" id="1.10.287.130">
    <property type="match status" value="1"/>
</dbReference>
<dbReference type="Pfam" id="PF08447">
    <property type="entry name" value="PAS_3"/>
    <property type="match status" value="1"/>
</dbReference>
<dbReference type="PANTHER" id="PTHR43304">
    <property type="entry name" value="PHYTOCHROME-LIKE PROTEIN CPH1"/>
    <property type="match status" value="1"/>
</dbReference>
<dbReference type="SUPFAM" id="SSF55785">
    <property type="entry name" value="PYP-like sensor domain (PAS domain)"/>
    <property type="match status" value="3"/>
</dbReference>
<gene>
    <name evidence="11" type="ordered locus">Dred_1525</name>
</gene>
<dbReference type="InterPro" id="IPR013655">
    <property type="entry name" value="PAS_fold_3"/>
</dbReference>
<evidence type="ECO:0000256" key="3">
    <source>
        <dbReference type="ARBA" id="ARBA00022553"/>
    </source>
</evidence>
<dbReference type="RefSeq" id="WP_011877871.1">
    <property type="nucleotide sequence ID" value="NC_009253.1"/>
</dbReference>
<dbReference type="eggNOG" id="COG4191">
    <property type="taxonomic scope" value="Bacteria"/>
</dbReference>
<dbReference type="SUPFAM" id="SSF47384">
    <property type="entry name" value="Homodimeric domain of signal transducing histidine kinase"/>
    <property type="match status" value="1"/>
</dbReference>
<feature type="domain" description="PAS" evidence="9">
    <location>
        <begin position="186"/>
        <end position="245"/>
    </location>
</feature>
<keyword evidence="6" id="KW-0902">Two-component regulatory system</keyword>
<keyword evidence="3" id="KW-0597">Phosphoprotein</keyword>
<dbReference type="InterPro" id="IPR004358">
    <property type="entry name" value="Sig_transdc_His_kin-like_C"/>
</dbReference>
<dbReference type="Pfam" id="PF00512">
    <property type="entry name" value="HisKA"/>
    <property type="match status" value="1"/>
</dbReference>
<dbReference type="Pfam" id="PF02518">
    <property type="entry name" value="HATPase_c"/>
    <property type="match status" value="1"/>
</dbReference>
<dbReference type="SMART" id="SM00387">
    <property type="entry name" value="HATPase_c"/>
    <property type="match status" value="1"/>
</dbReference>
<comment type="catalytic activity">
    <reaction evidence="1">
        <text>ATP + protein L-histidine = ADP + protein N-phospho-L-histidine.</text>
        <dbReference type="EC" id="2.7.13.3"/>
    </reaction>
</comment>
<keyword evidence="12" id="KW-1185">Reference proteome</keyword>
<accession>A4J4Q2</accession>
<dbReference type="HOGENOM" id="CLU_000445_114_39_9"/>
<dbReference type="Gene3D" id="3.30.450.20">
    <property type="entry name" value="PAS domain"/>
    <property type="match status" value="3"/>
</dbReference>
<dbReference type="Proteomes" id="UP000001556">
    <property type="component" value="Chromosome"/>
</dbReference>
<feature type="domain" description="PAC" evidence="10">
    <location>
        <begin position="259"/>
        <end position="310"/>
    </location>
</feature>
<dbReference type="SMART" id="SM00388">
    <property type="entry name" value="HisKA"/>
    <property type="match status" value="1"/>
</dbReference>
<dbReference type="InterPro" id="IPR036097">
    <property type="entry name" value="HisK_dim/P_sf"/>
</dbReference>
<evidence type="ECO:0000256" key="1">
    <source>
        <dbReference type="ARBA" id="ARBA00000085"/>
    </source>
</evidence>
<dbReference type="OrthoDB" id="505470at2"/>
<sequence length="653" mass="74746">MQKKALKYLSRTKQQIAKNKQLTQEINELNKKWNAMTLGYCSRILSNLSLLLDKLEAVVYVSDLETYDILFINNFGRQIFGQGENLLGKKCYSVLQGKDHPCEFCTNNKLVQDGEPQVYVWEFLNQITNKWMKCVDYAVPWFDGRLVRLEIALNISDNKILKSELNKYQEQLESLFKERTVALKENKNRYEAIIKSLPVGVYQTSPEGYCVYTNEETSRIVGIPKENMIDYLWTRSLHPEDKKSVIIKWVKCVKKKIPFRKEVRIVRPDGNVVWSIALANPYVSHDGKLWYVGTIMDITGRKKGEDRLRLSNERFSKAFNASSNPMAIISLESGTTLDANEAFLTHTEYTKKEIIGCKILELSLMLSFDQVFLSEIREAMQNKKPIKNYELRICSKNRVLRYGLLSTDIIELNDEACMLVNFNDLTERRQMERELARLDRLNIVGQMAAGIGHEIRNPMTSVRGFLQLLKNKDECVKYTDYFNLMIEELDRANSIITEYLSLARRQGANLKMQNMNDILDALHPLIQSDANNCNVNLKIQKETVPDILLNEKELRQLILNLVRNGLDAMPEGGTLILKTQKKGKKVVLSVQDQGKGIAHSIMDKLGTPFVTTKDNGVGLGLATCYSIASRHKANIIVSSSSRGTNFMVEFKNS</sequence>
<evidence type="ECO:0000256" key="7">
    <source>
        <dbReference type="SAM" id="Coils"/>
    </source>
</evidence>
<dbReference type="CDD" id="cd00082">
    <property type="entry name" value="HisKA"/>
    <property type="match status" value="1"/>
</dbReference>
<protein>
    <recommendedName>
        <fullName evidence="2">histidine kinase</fullName>
        <ecNumber evidence="2">2.7.13.3</ecNumber>
    </recommendedName>
</protein>
<dbReference type="InterPro" id="IPR003594">
    <property type="entry name" value="HATPase_dom"/>
</dbReference>
<reference evidence="11 12" key="1">
    <citation type="submission" date="2007-03" db="EMBL/GenBank/DDBJ databases">
        <title>Complete sequence of Desulfotomaculum reducens MI-1.</title>
        <authorList>
            <consortium name="US DOE Joint Genome Institute"/>
            <person name="Copeland A."/>
            <person name="Lucas S."/>
            <person name="Lapidus A."/>
            <person name="Barry K."/>
            <person name="Detter J.C."/>
            <person name="Glavina del Rio T."/>
            <person name="Hammon N."/>
            <person name="Israni S."/>
            <person name="Dalin E."/>
            <person name="Tice H."/>
            <person name="Pitluck S."/>
            <person name="Sims D."/>
            <person name="Brettin T."/>
            <person name="Bruce D."/>
            <person name="Han C."/>
            <person name="Tapia R."/>
            <person name="Schmutz J."/>
            <person name="Larimer F."/>
            <person name="Land M."/>
            <person name="Hauser L."/>
            <person name="Kyrpides N."/>
            <person name="Kim E."/>
            <person name="Tebo B.M."/>
            <person name="Richardson P."/>
        </authorList>
    </citation>
    <scope>NUCLEOTIDE SEQUENCE [LARGE SCALE GENOMIC DNA]</scope>
    <source>
        <strain evidence="11 12">MI-1</strain>
    </source>
</reference>
<evidence type="ECO:0000313" key="11">
    <source>
        <dbReference type="EMBL" id="ABO50055.1"/>
    </source>
</evidence>
<evidence type="ECO:0000259" key="10">
    <source>
        <dbReference type="PROSITE" id="PS50113"/>
    </source>
</evidence>
<feature type="domain" description="Histidine kinase" evidence="8">
    <location>
        <begin position="450"/>
        <end position="653"/>
    </location>
</feature>
<dbReference type="PROSITE" id="PS50113">
    <property type="entry name" value="PAC"/>
    <property type="match status" value="1"/>
</dbReference>
<dbReference type="GO" id="GO:0000155">
    <property type="term" value="F:phosphorelay sensor kinase activity"/>
    <property type="evidence" value="ECO:0007669"/>
    <property type="project" value="InterPro"/>
</dbReference>
<dbReference type="InterPro" id="IPR001610">
    <property type="entry name" value="PAC"/>
</dbReference>
<dbReference type="Gene3D" id="3.30.565.10">
    <property type="entry name" value="Histidine kinase-like ATPase, C-terminal domain"/>
    <property type="match status" value="1"/>
</dbReference>
<proteinExistence type="predicted"/>
<evidence type="ECO:0000313" key="12">
    <source>
        <dbReference type="Proteomes" id="UP000001556"/>
    </source>
</evidence>
<dbReference type="InterPro" id="IPR052162">
    <property type="entry name" value="Sensor_kinase/Photoreceptor"/>
</dbReference>
<dbReference type="InterPro" id="IPR035965">
    <property type="entry name" value="PAS-like_dom_sf"/>
</dbReference>
<dbReference type="PROSITE" id="PS50112">
    <property type="entry name" value="PAS"/>
    <property type="match status" value="1"/>
</dbReference>
<dbReference type="SMART" id="SM00091">
    <property type="entry name" value="PAS"/>
    <property type="match status" value="3"/>
</dbReference>
<evidence type="ECO:0000259" key="9">
    <source>
        <dbReference type="PROSITE" id="PS50112"/>
    </source>
</evidence>
<keyword evidence="7" id="KW-0175">Coiled coil</keyword>
<evidence type="ECO:0000256" key="5">
    <source>
        <dbReference type="ARBA" id="ARBA00022777"/>
    </source>
</evidence>
<dbReference type="EMBL" id="CP000612">
    <property type="protein sequence ID" value="ABO50055.1"/>
    <property type="molecule type" value="Genomic_DNA"/>
</dbReference>